<gene>
    <name evidence="1" type="ORF">CISIN_1g0326942mg</name>
</gene>
<name>A0A067EI83_CITSI</name>
<sequence length="50" mass="5552">YTMTSDSRYLGPTSMVSQPLTREGVQTLEPNVDIDLNQGSPSNVIRPLWS</sequence>
<protein>
    <submittedName>
        <fullName evidence="1">Uncharacterized protein</fullName>
    </submittedName>
</protein>
<proteinExistence type="predicted"/>
<organism evidence="1 2">
    <name type="scientific">Citrus sinensis</name>
    <name type="common">Sweet orange</name>
    <name type="synonym">Citrus aurantium var. sinensis</name>
    <dbReference type="NCBI Taxonomy" id="2711"/>
    <lineage>
        <taxon>Eukaryota</taxon>
        <taxon>Viridiplantae</taxon>
        <taxon>Streptophyta</taxon>
        <taxon>Embryophyta</taxon>
        <taxon>Tracheophyta</taxon>
        <taxon>Spermatophyta</taxon>
        <taxon>Magnoliopsida</taxon>
        <taxon>eudicotyledons</taxon>
        <taxon>Gunneridae</taxon>
        <taxon>Pentapetalae</taxon>
        <taxon>rosids</taxon>
        <taxon>malvids</taxon>
        <taxon>Sapindales</taxon>
        <taxon>Rutaceae</taxon>
        <taxon>Aurantioideae</taxon>
        <taxon>Citrus</taxon>
    </lineage>
</organism>
<dbReference type="Proteomes" id="UP000027120">
    <property type="component" value="Unassembled WGS sequence"/>
</dbReference>
<reference evidence="1 2" key="1">
    <citation type="submission" date="2014-04" db="EMBL/GenBank/DDBJ databases">
        <authorList>
            <consortium name="International Citrus Genome Consortium"/>
            <person name="Gmitter F."/>
            <person name="Chen C."/>
            <person name="Farmerie W."/>
            <person name="Harkins T."/>
            <person name="Desany B."/>
            <person name="Mohiuddin M."/>
            <person name="Kodira C."/>
            <person name="Borodovsky M."/>
            <person name="Lomsadze A."/>
            <person name="Burns P."/>
            <person name="Jenkins J."/>
            <person name="Prochnik S."/>
            <person name="Shu S."/>
            <person name="Chapman J."/>
            <person name="Pitluck S."/>
            <person name="Schmutz J."/>
            <person name="Rokhsar D."/>
        </authorList>
    </citation>
    <scope>NUCLEOTIDE SEQUENCE</scope>
</reference>
<evidence type="ECO:0000313" key="2">
    <source>
        <dbReference type="Proteomes" id="UP000027120"/>
    </source>
</evidence>
<dbReference type="EMBL" id="KK785066">
    <property type="protein sequence ID" value="KDO50932.1"/>
    <property type="molecule type" value="Genomic_DNA"/>
</dbReference>
<dbReference type="AlphaFoldDB" id="A0A067EI83"/>
<feature type="non-terminal residue" evidence="1">
    <location>
        <position position="1"/>
    </location>
</feature>
<evidence type="ECO:0000313" key="1">
    <source>
        <dbReference type="EMBL" id="KDO50932.1"/>
    </source>
</evidence>
<accession>A0A067EI83</accession>
<keyword evidence="2" id="KW-1185">Reference proteome</keyword>